<dbReference type="InterPro" id="IPR000843">
    <property type="entry name" value="HTH_LacI"/>
</dbReference>
<dbReference type="CDD" id="cd01392">
    <property type="entry name" value="HTH_LacI"/>
    <property type="match status" value="1"/>
</dbReference>
<dbReference type="SUPFAM" id="SSF47413">
    <property type="entry name" value="lambda repressor-like DNA-binding domains"/>
    <property type="match status" value="1"/>
</dbReference>
<dbReference type="PANTHER" id="PTHR30146:SF109">
    <property type="entry name" value="HTH-TYPE TRANSCRIPTIONAL REGULATOR GALS"/>
    <property type="match status" value="1"/>
</dbReference>
<dbReference type="CDD" id="cd06285">
    <property type="entry name" value="PBP1_LacI-like"/>
    <property type="match status" value="1"/>
</dbReference>
<dbReference type="Pfam" id="PF13377">
    <property type="entry name" value="Peripla_BP_3"/>
    <property type="match status" value="1"/>
</dbReference>
<dbReference type="Gene3D" id="3.40.50.2300">
    <property type="match status" value="2"/>
</dbReference>
<dbReference type="InterPro" id="IPR010982">
    <property type="entry name" value="Lambda_DNA-bd_dom_sf"/>
</dbReference>
<evidence type="ECO:0000259" key="4">
    <source>
        <dbReference type="PROSITE" id="PS50932"/>
    </source>
</evidence>
<dbReference type="EMBL" id="PRKW01000007">
    <property type="protein sequence ID" value="PPB48002.1"/>
    <property type="molecule type" value="Genomic_DNA"/>
</dbReference>
<gene>
    <name evidence="5" type="ORF">C4K88_16230</name>
</gene>
<dbReference type="PANTHER" id="PTHR30146">
    <property type="entry name" value="LACI-RELATED TRANSCRIPTIONAL REPRESSOR"/>
    <property type="match status" value="1"/>
</dbReference>
<dbReference type="GO" id="GO:0003700">
    <property type="term" value="F:DNA-binding transcription factor activity"/>
    <property type="evidence" value="ECO:0007669"/>
    <property type="project" value="TreeGrafter"/>
</dbReference>
<dbReference type="Pfam" id="PF00356">
    <property type="entry name" value="LacI"/>
    <property type="match status" value="1"/>
</dbReference>
<dbReference type="GO" id="GO:0000976">
    <property type="term" value="F:transcription cis-regulatory region binding"/>
    <property type="evidence" value="ECO:0007669"/>
    <property type="project" value="TreeGrafter"/>
</dbReference>
<accession>A0A2S5ITU3</accession>
<keyword evidence="3" id="KW-0804">Transcription</keyword>
<dbReference type="OrthoDB" id="37081at2"/>
<dbReference type="InterPro" id="IPR028082">
    <property type="entry name" value="Peripla_BP_I"/>
</dbReference>
<protein>
    <submittedName>
        <fullName evidence="5">LacI family transcriptional regulator</fullName>
    </submittedName>
</protein>
<evidence type="ECO:0000313" key="6">
    <source>
        <dbReference type="Proteomes" id="UP000239297"/>
    </source>
</evidence>
<dbReference type="InterPro" id="IPR046335">
    <property type="entry name" value="LacI/GalR-like_sensor"/>
</dbReference>
<organism evidence="5 6">
    <name type="scientific">Arthrobacter pityocampae</name>
    <dbReference type="NCBI Taxonomy" id="547334"/>
    <lineage>
        <taxon>Bacteria</taxon>
        <taxon>Bacillati</taxon>
        <taxon>Actinomycetota</taxon>
        <taxon>Actinomycetes</taxon>
        <taxon>Micrococcales</taxon>
        <taxon>Micrococcaceae</taxon>
        <taxon>Arthrobacter</taxon>
    </lineage>
</organism>
<proteinExistence type="predicted"/>
<dbReference type="RefSeq" id="WP_104122696.1">
    <property type="nucleotide sequence ID" value="NZ_PRKW01000007.1"/>
</dbReference>
<evidence type="ECO:0000256" key="2">
    <source>
        <dbReference type="ARBA" id="ARBA00023125"/>
    </source>
</evidence>
<dbReference type="Gene3D" id="1.10.260.40">
    <property type="entry name" value="lambda repressor-like DNA-binding domains"/>
    <property type="match status" value="1"/>
</dbReference>
<evidence type="ECO:0000313" key="5">
    <source>
        <dbReference type="EMBL" id="PPB48002.1"/>
    </source>
</evidence>
<keyword evidence="6" id="KW-1185">Reference proteome</keyword>
<evidence type="ECO:0000256" key="1">
    <source>
        <dbReference type="ARBA" id="ARBA00023015"/>
    </source>
</evidence>
<reference evidence="5 6" key="1">
    <citation type="journal article" date="2014" name="Int. J. Syst. Evol. Microbiol.">
        <title>Arthrobacter pityocampae sp. nov., isolated from Thaumetopoea pityocampa (Lep., Thaumetopoeidae).</title>
        <authorList>
            <person name="Ince I.A."/>
            <person name="Demirbag Z."/>
            <person name="Kati H."/>
        </authorList>
    </citation>
    <scope>NUCLEOTIDE SEQUENCE [LARGE SCALE GENOMIC DNA]</scope>
    <source>
        <strain evidence="5 6">Tp2</strain>
    </source>
</reference>
<dbReference type="SMART" id="SM00354">
    <property type="entry name" value="HTH_LACI"/>
    <property type="match status" value="1"/>
</dbReference>
<name>A0A2S5ITU3_9MICC</name>
<evidence type="ECO:0000256" key="3">
    <source>
        <dbReference type="ARBA" id="ARBA00023163"/>
    </source>
</evidence>
<keyword evidence="2" id="KW-0238">DNA-binding</keyword>
<dbReference type="PROSITE" id="PS50932">
    <property type="entry name" value="HTH_LACI_2"/>
    <property type="match status" value="1"/>
</dbReference>
<comment type="caution">
    <text evidence="5">The sequence shown here is derived from an EMBL/GenBank/DDBJ whole genome shotgun (WGS) entry which is preliminary data.</text>
</comment>
<feature type="domain" description="HTH lacI-type" evidence="4">
    <location>
        <begin position="12"/>
        <end position="71"/>
    </location>
</feature>
<sequence>MNASARGRRAAVTLKDLAAELGIHVSTVSRVLHSDTAVARGAASKATAERVRDLAKLRGYSPDPQATSLRTRRTRAIGVIVPRLSDIVLATMYEGVEEAAAGSNHSTFVMNSHDDLEEQRRKAEIMLARRVDGLILGDVHAGSSLVDDLTKRHVPFVLMNRRYPGFPSSTCDDTGGGRLVADHLWETGHRSVAIIAGEPYASTGVDRTAGFVDRWHELGGEVPSHRVLPSRFDTEGGRRAGEELLQQVGPAPTAVFAVNDFAAIGAMGAFRAAGLVVGQDIAVVGFNDTSLAAQLPIPLTSVRSPMLEIGRAAVGMLRRVMAGEEVDSVRHTPELFVRESSASVAFARTEADVAQVQG</sequence>
<dbReference type="Proteomes" id="UP000239297">
    <property type="component" value="Unassembled WGS sequence"/>
</dbReference>
<keyword evidence="1" id="KW-0805">Transcription regulation</keyword>
<dbReference type="AlphaFoldDB" id="A0A2S5ITU3"/>
<dbReference type="SUPFAM" id="SSF53822">
    <property type="entry name" value="Periplasmic binding protein-like I"/>
    <property type="match status" value="1"/>
</dbReference>